<dbReference type="AlphaFoldDB" id="A0A315E511"/>
<sequence>MAYIDRFLTFREWPRLTGPLARTEVLAGLTVALVMVPQAVAYAGLAGMPLVTGLYTCLIPALLAVLFGSASRLSVGPAALTCVLIGASLTGMAEPGSPEWVALAVWLSLLSGTIQLLLGLGHYGWLINLVSAPVMMGFTQAASLLIMASQVPALLGVKTWSWDVTTWSTWLTHWPALFGLTSLAALLVLRQLKPRWPGIMLVMGAASAVGYATGYADHGDIVGLLPSGLPSLYWPHWPGLDVLNQLWVPAMVIALVSFLETASSARIECQRDGKRWDDSTELFSQGLAKLASAFSGSFPTSTSFSRSALMLYSGARSGWAVVASVAFVLLALLILMPALQYVPRSVMAAAVIVAVLNLFQPRQFLKLWRIDRIETLTAGVTFAITLATAPRIYWGVMTGVLVGLSHFLHTRLHPRIIEVGLHADGSLRDRHLWKLPPLAQQLYALRMDAELDFAAASDFERAIADHLARHPDTKHVCLFAQPINRIDATGVEIFGQLHRQLTTRGITLHISGIKLPVETALRRAGELGEGPFLKMYRTDAEALQSITALDPLPADMGAAAI</sequence>
<dbReference type="RefSeq" id="WP_108313603.1">
    <property type="nucleotide sequence ID" value="NZ_NESN01000005.1"/>
</dbReference>
<dbReference type="OrthoDB" id="9769739at2"/>
<feature type="transmembrane region" description="Helical" evidence="5">
    <location>
        <begin position="196"/>
        <end position="216"/>
    </location>
</feature>
<dbReference type="Pfam" id="PF00916">
    <property type="entry name" value="Sulfate_transp"/>
    <property type="match status" value="1"/>
</dbReference>
<organism evidence="7 8">
    <name type="scientific">Limnohabitans parvus II-B4</name>
    <dbReference type="NCBI Taxonomy" id="1293052"/>
    <lineage>
        <taxon>Bacteria</taxon>
        <taxon>Pseudomonadati</taxon>
        <taxon>Pseudomonadota</taxon>
        <taxon>Betaproteobacteria</taxon>
        <taxon>Burkholderiales</taxon>
        <taxon>Comamonadaceae</taxon>
        <taxon>Limnohabitans</taxon>
    </lineage>
</organism>
<feature type="transmembrane region" description="Helical" evidence="5">
    <location>
        <begin position="46"/>
        <end position="68"/>
    </location>
</feature>
<evidence type="ECO:0000313" key="8">
    <source>
        <dbReference type="Proteomes" id="UP000250790"/>
    </source>
</evidence>
<keyword evidence="3 5" id="KW-1133">Transmembrane helix</keyword>
<evidence type="ECO:0000256" key="3">
    <source>
        <dbReference type="ARBA" id="ARBA00022989"/>
    </source>
</evidence>
<dbReference type="Pfam" id="PF01740">
    <property type="entry name" value="STAS"/>
    <property type="match status" value="1"/>
</dbReference>
<name>A0A315E511_9BURK</name>
<dbReference type="Gene3D" id="3.30.750.24">
    <property type="entry name" value="STAS domain"/>
    <property type="match status" value="1"/>
</dbReference>
<evidence type="ECO:0000256" key="5">
    <source>
        <dbReference type="SAM" id="Phobius"/>
    </source>
</evidence>
<dbReference type="CDD" id="cd07042">
    <property type="entry name" value="STAS_SulP_like_sulfate_transporter"/>
    <property type="match status" value="1"/>
</dbReference>
<keyword evidence="8" id="KW-1185">Reference proteome</keyword>
<dbReference type="GO" id="GO:0055085">
    <property type="term" value="P:transmembrane transport"/>
    <property type="evidence" value="ECO:0007669"/>
    <property type="project" value="InterPro"/>
</dbReference>
<feature type="transmembrane region" description="Helical" evidence="5">
    <location>
        <begin position="75"/>
        <end position="94"/>
    </location>
</feature>
<keyword evidence="2 5" id="KW-0812">Transmembrane</keyword>
<accession>A0A315E511</accession>
<dbReference type="Proteomes" id="UP000250790">
    <property type="component" value="Unassembled WGS sequence"/>
</dbReference>
<feature type="transmembrane region" description="Helical" evidence="5">
    <location>
        <begin position="125"/>
        <end position="147"/>
    </location>
</feature>
<dbReference type="InterPro" id="IPR002645">
    <property type="entry name" value="STAS_dom"/>
</dbReference>
<comment type="caution">
    <text evidence="7">The sequence shown here is derived from an EMBL/GenBank/DDBJ whole genome shotgun (WGS) entry which is preliminary data.</text>
</comment>
<evidence type="ECO:0000256" key="2">
    <source>
        <dbReference type="ARBA" id="ARBA00022692"/>
    </source>
</evidence>
<feature type="transmembrane region" description="Helical" evidence="5">
    <location>
        <begin position="167"/>
        <end position="189"/>
    </location>
</feature>
<dbReference type="PROSITE" id="PS50801">
    <property type="entry name" value="STAS"/>
    <property type="match status" value="1"/>
</dbReference>
<comment type="subcellular location">
    <subcellularLocation>
        <location evidence="1">Membrane</location>
        <topology evidence="1">Multi-pass membrane protein</topology>
    </subcellularLocation>
</comment>
<feature type="transmembrane region" description="Helical" evidence="5">
    <location>
        <begin position="20"/>
        <end position="40"/>
    </location>
</feature>
<gene>
    <name evidence="7" type="ORF">B9Z37_13925</name>
</gene>
<dbReference type="PANTHER" id="PTHR11814">
    <property type="entry name" value="SULFATE TRANSPORTER"/>
    <property type="match status" value="1"/>
</dbReference>
<feature type="transmembrane region" description="Helical" evidence="5">
    <location>
        <begin position="317"/>
        <end position="335"/>
    </location>
</feature>
<evidence type="ECO:0000259" key="6">
    <source>
        <dbReference type="PROSITE" id="PS50801"/>
    </source>
</evidence>
<dbReference type="InterPro" id="IPR036513">
    <property type="entry name" value="STAS_dom_sf"/>
</dbReference>
<reference evidence="7 8" key="1">
    <citation type="submission" date="2017-04" db="EMBL/GenBank/DDBJ databases">
        <title>Unexpected and diverse lifestyles within the genus Limnohabitans.</title>
        <authorList>
            <person name="Kasalicky V."/>
            <person name="Mehrshad M."/>
            <person name="Andrei S.-A."/>
            <person name="Salcher M."/>
            <person name="Kratochvilova H."/>
            <person name="Simek K."/>
            <person name="Ghai R."/>
        </authorList>
    </citation>
    <scope>NUCLEOTIDE SEQUENCE [LARGE SCALE GENOMIC DNA]</scope>
    <source>
        <strain evidence="7 8">II-B4</strain>
    </source>
</reference>
<evidence type="ECO:0000256" key="4">
    <source>
        <dbReference type="ARBA" id="ARBA00023136"/>
    </source>
</evidence>
<feature type="transmembrane region" description="Helical" evidence="5">
    <location>
        <begin position="100"/>
        <end position="118"/>
    </location>
</feature>
<protein>
    <submittedName>
        <fullName evidence="7">Sodium-independent anion transporter</fullName>
    </submittedName>
</protein>
<proteinExistence type="predicted"/>
<feature type="transmembrane region" description="Helical" evidence="5">
    <location>
        <begin position="246"/>
        <end position="265"/>
    </location>
</feature>
<keyword evidence="4 5" id="KW-0472">Membrane</keyword>
<dbReference type="SUPFAM" id="SSF52091">
    <property type="entry name" value="SpoIIaa-like"/>
    <property type="match status" value="1"/>
</dbReference>
<feature type="transmembrane region" description="Helical" evidence="5">
    <location>
        <begin position="341"/>
        <end position="359"/>
    </location>
</feature>
<evidence type="ECO:0000256" key="1">
    <source>
        <dbReference type="ARBA" id="ARBA00004141"/>
    </source>
</evidence>
<dbReference type="GO" id="GO:0016020">
    <property type="term" value="C:membrane"/>
    <property type="evidence" value="ECO:0007669"/>
    <property type="project" value="UniProtKB-SubCell"/>
</dbReference>
<dbReference type="InterPro" id="IPR011547">
    <property type="entry name" value="SLC26A/SulP_dom"/>
</dbReference>
<feature type="domain" description="STAS" evidence="6">
    <location>
        <begin position="445"/>
        <end position="546"/>
    </location>
</feature>
<dbReference type="InterPro" id="IPR001902">
    <property type="entry name" value="SLC26A/SulP_fam"/>
</dbReference>
<dbReference type="EMBL" id="NESN01000005">
    <property type="protein sequence ID" value="PUE52159.1"/>
    <property type="molecule type" value="Genomic_DNA"/>
</dbReference>
<evidence type="ECO:0000313" key="7">
    <source>
        <dbReference type="EMBL" id="PUE52159.1"/>
    </source>
</evidence>